<evidence type="ECO:0000313" key="1">
    <source>
        <dbReference type="EMBL" id="UPK91749.1"/>
    </source>
</evidence>
<accession>A0ACD3YS38</accession>
<organism evidence="1 2">
    <name type="scientific">Fusarium solani subsp. cucurbitae</name>
    <name type="common">Neocosmosporum cucurbitae</name>
    <dbReference type="NCBI Taxonomy" id="2747967"/>
    <lineage>
        <taxon>Eukaryota</taxon>
        <taxon>Fungi</taxon>
        <taxon>Dikarya</taxon>
        <taxon>Ascomycota</taxon>
        <taxon>Pezizomycotina</taxon>
        <taxon>Sordariomycetes</taxon>
        <taxon>Hypocreomycetidae</taxon>
        <taxon>Hypocreales</taxon>
        <taxon>Nectriaceae</taxon>
        <taxon>Fusarium</taxon>
        <taxon>Fusarium solani species complex</taxon>
    </lineage>
</organism>
<reference evidence="1" key="1">
    <citation type="submission" date="2021-11" db="EMBL/GenBank/DDBJ databases">
        <title>Fusarium solani-melongenae Genome sequencing and assembly.</title>
        <authorList>
            <person name="Xie S."/>
            <person name="Huang L."/>
            <person name="Zhang X."/>
        </authorList>
    </citation>
    <scope>NUCLEOTIDE SEQUENCE</scope>
    <source>
        <strain evidence="1">CRI 24-3</strain>
    </source>
</reference>
<evidence type="ECO:0000313" key="2">
    <source>
        <dbReference type="Proteomes" id="UP000830768"/>
    </source>
</evidence>
<sequence>MNTDHTFCTSYPCKPGRCSRLRHFQPTPPTTPSCNGVYPVIAARFTVDEAKAQVEEHGFYVIEDTTIGSRVDEMIQKDYRFNLSEETGFNFWRDVVLSSPYIQGILSAFESDGGVRYVLTDRGSLFPDPSHIKTLRYGGKQPDILAVQVWPRGSTAIYYRRSHRAKLKRFKTPTGAWEVVAKELRVLECPGERIDFDQGGMVIFGTRIAIDMIQGRSYYYSYFTEDMCRKFKPLVPPPSQDVDEVAKLGLHVQREEFQTQVTRE</sequence>
<gene>
    <name evidence="1" type="ORF">LCI18_002684</name>
</gene>
<name>A0ACD3YS38_FUSSC</name>
<keyword evidence="2" id="KW-1185">Reference proteome</keyword>
<dbReference type="Proteomes" id="UP000830768">
    <property type="component" value="Chromosome 2"/>
</dbReference>
<dbReference type="EMBL" id="CP090031">
    <property type="protein sequence ID" value="UPK91749.1"/>
    <property type="molecule type" value="Genomic_DNA"/>
</dbReference>
<proteinExistence type="predicted"/>
<protein>
    <submittedName>
        <fullName evidence="1">Uncharacterized protein</fullName>
    </submittedName>
</protein>